<evidence type="ECO:0000313" key="1">
    <source>
        <dbReference type="EMBL" id="TEB22769.1"/>
    </source>
</evidence>
<gene>
    <name evidence="1" type="ORF">FA13DRAFT_1757232</name>
</gene>
<dbReference type="AlphaFoldDB" id="A0A4Y7SND4"/>
<dbReference type="Proteomes" id="UP000298030">
    <property type="component" value="Unassembled WGS sequence"/>
</dbReference>
<comment type="caution">
    <text evidence="1">The sequence shown here is derived from an EMBL/GenBank/DDBJ whole genome shotgun (WGS) entry which is preliminary data.</text>
</comment>
<protein>
    <submittedName>
        <fullName evidence="1">Uncharacterized protein</fullName>
    </submittedName>
</protein>
<evidence type="ECO:0000313" key="2">
    <source>
        <dbReference type="Proteomes" id="UP000298030"/>
    </source>
</evidence>
<name>A0A4Y7SND4_COPMI</name>
<accession>A0A4Y7SND4</accession>
<reference evidence="1 2" key="1">
    <citation type="journal article" date="2019" name="Nat. Ecol. Evol.">
        <title>Megaphylogeny resolves global patterns of mushroom evolution.</title>
        <authorList>
            <person name="Varga T."/>
            <person name="Krizsan K."/>
            <person name="Foldi C."/>
            <person name="Dima B."/>
            <person name="Sanchez-Garcia M."/>
            <person name="Sanchez-Ramirez S."/>
            <person name="Szollosi G.J."/>
            <person name="Szarkandi J.G."/>
            <person name="Papp V."/>
            <person name="Albert L."/>
            <person name="Andreopoulos W."/>
            <person name="Angelini C."/>
            <person name="Antonin V."/>
            <person name="Barry K.W."/>
            <person name="Bougher N.L."/>
            <person name="Buchanan P."/>
            <person name="Buyck B."/>
            <person name="Bense V."/>
            <person name="Catcheside P."/>
            <person name="Chovatia M."/>
            <person name="Cooper J."/>
            <person name="Damon W."/>
            <person name="Desjardin D."/>
            <person name="Finy P."/>
            <person name="Geml J."/>
            <person name="Haridas S."/>
            <person name="Hughes K."/>
            <person name="Justo A."/>
            <person name="Karasinski D."/>
            <person name="Kautmanova I."/>
            <person name="Kiss B."/>
            <person name="Kocsube S."/>
            <person name="Kotiranta H."/>
            <person name="LaButti K.M."/>
            <person name="Lechner B.E."/>
            <person name="Liimatainen K."/>
            <person name="Lipzen A."/>
            <person name="Lukacs Z."/>
            <person name="Mihaltcheva S."/>
            <person name="Morgado L.N."/>
            <person name="Niskanen T."/>
            <person name="Noordeloos M.E."/>
            <person name="Ohm R.A."/>
            <person name="Ortiz-Santana B."/>
            <person name="Ovrebo C."/>
            <person name="Racz N."/>
            <person name="Riley R."/>
            <person name="Savchenko A."/>
            <person name="Shiryaev A."/>
            <person name="Soop K."/>
            <person name="Spirin V."/>
            <person name="Szebenyi C."/>
            <person name="Tomsovsky M."/>
            <person name="Tulloss R.E."/>
            <person name="Uehling J."/>
            <person name="Grigoriev I.V."/>
            <person name="Vagvolgyi C."/>
            <person name="Papp T."/>
            <person name="Martin F.M."/>
            <person name="Miettinen O."/>
            <person name="Hibbett D.S."/>
            <person name="Nagy L.G."/>
        </authorList>
    </citation>
    <scope>NUCLEOTIDE SEQUENCE [LARGE SCALE GENOMIC DNA]</scope>
    <source>
        <strain evidence="1 2">FP101781</strain>
    </source>
</reference>
<sequence length="296" mass="32728">MRRQFAEGRVLRDPAVGSQTVAITVPDVIRSAKSGSDWTANELQAYNIVVQPTPPNEFFATDVQPSLDHLDPAILDGRPGDDSPDLSEVAVKYLGYLDMATNPTQESFIVEFAAQTLKLLRFEDRHSFVMQRNIIPLVICAESRYAQADVCLLHRPSMVLLVLAEDKTLLNQTPAATVEAQVIADAITAYQFNNDKRAQQALPTLDAMTIPCITMVGTRPTFYLVLVTRELSAAVTMGSLPTTKTLVLKCVTATAHARRASEGMAETEYRRLALKRFLAFKTLAKSHWAKLLDGYD</sequence>
<organism evidence="1 2">
    <name type="scientific">Coprinellus micaceus</name>
    <name type="common">Glistening ink-cap mushroom</name>
    <name type="synonym">Coprinus micaceus</name>
    <dbReference type="NCBI Taxonomy" id="71717"/>
    <lineage>
        <taxon>Eukaryota</taxon>
        <taxon>Fungi</taxon>
        <taxon>Dikarya</taxon>
        <taxon>Basidiomycota</taxon>
        <taxon>Agaricomycotina</taxon>
        <taxon>Agaricomycetes</taxon>
        <taxon>Agaricomycetidae</taxon>
        <taxon>Agaricales</taxon>
        <taxon>Agaricineae</taxon>
        <taxon>Psathyrellaceae</taxon>
        <taxon>Coprinellus</taxon>
    </lineage>
</organism>
<dbReference type="OrthoDB" id="3253976at2759"/>
<proteinExistence type="predicted"/>
<keyword evidence="2" id="KW-1185">Reference proteome</keyword>
<dbReference type="EMBL" id="QPFP01000086">
    <property type="protein sequence ID" value="TEB22769.1"/>
    <property type="molecule type" value="Genomic_DNA"/>
</dbReference>